<dbReference type="Proteomes" id="UP000295447">
    <property type="component" value="Unassembled WGS sequence"/>
</dbReference>
<evidence type="ECO:0000313" key="1">
    <source>
        <dbReference type="EMBL" id="TDW22023.1"/>
    </source>
</evidence>
<sequence>MLVSLAGYGISPQSPPIVVHQDQVSAASPATRAEERLDAMSTADRDRVQATLAAAGRDERPYVVEVVAAGHSAAEVASFARLISGKRPRWLQTHLDLLDPDGSGWVAYRSSPVQQPDDTSCGPMTILMARAISDPFYSLYLTTGDTTDRADAGAEQFQARLTAEEHRIHAETNRFWPQSLGSTPLGMSNELNRYAAALGTRYQARPADGSTLSDAAEAAGNGQPVPVLIGDWIPRHYILLIGRAGGDLIYYEPGYATVGHISEQDFVQGKIDVIGFHRIFAVVRPH</sequence>
<dbReference type="EMBL" id="SODF01000001">
    <property type="protein sequence ID" value="TDW22023.1"/>
    <property type="molecule type" value="Genomic_DNA"/>
</dbReference>
<keyword evidence="2" id="KW-1185">Reference proteome</keyword>
<name>A0A4R7ZVD2_9ACTN</name>
<proteinExistence type="predicted"/>
<comment type="caution">
    <text evidence="1">The sequence shown here is derived from an EMBL/GenBank/DDBJ whole genome shotgun (WGS) entry which is preliminary data.</text>
</comment>
<accession>A0A4R7ZVD2</accession>
<gene>
    <name evidence="1" type="ORF">EV650_0855</name>
</gene>
<evidence type="ECO:0000313" key="2">
    <source>
        <dbReference type="Proteomes" id="UP000295447"/>
    </source>
</evidence>
<reference evidence="1 2" key="1">
    <citation type="submission" date="2019-03" db="EMBL/GenBank/DDBJ databases">
        <title>Genomic Encyclopedia of Type Strains, Phase III (KMG-III): the genomes of soil and plant-associated and newly described type strains.</title>
        <authorList>
            <person name="Whitman W."/>
        </authorList>
    </citation>
    <scope>NUCLEOTIDE SEQUENCE [LARGE SCALE GENOMIC DNA]</scope>
    <source>
        <strain evidence="1 2">VKM Ac-2570</strain>
    </source>
</reference>
<dbReference type="AlphaFoldDB" id="A0A4R7ZVD2"/>
<organism evidence="1 2">
    <name type="scientific">Kribbella kalugense</name>
    <dbReference type="NCBI Taxonomy" id="2512221"/>
    <lineage>
        <taxon>Bacteria</taxon>
        <taxon>Bacillati</taxon>
        <taxon>Actinomycetota</taxon>
        <taxon>Actinomycetes</taxon>
        <taxon>Propionibacteriales</taxon>
        <taxon>Kribbellaceae</taxon>
        <taxon>Kribbella</taxon>
    </lineage>
</organism>
<protein>
    <submittedName>
        <fullName evidence="1">Uncharacterized protein</fullName>
    </submittedName>
</protein>